<evidence type="ECO:0000313" key="2">
    <source>
        <dbReference type="EMBL" id="XBP90959.1"/>
    </source>
</evidence>
<protein>
    <recommendedName>
        <fullName evidence="4">ABC transporter permease</fullName>
    </recommendedName>
</protein>
<evidence type="ECO:0008006" key="4">
    <source>
        <dbReference type="Google" id="ProtNLM"/>
    </source>
</evidence>
<keyword evidence="1" id="KW-0812">Transmembrane</keyword>
<dbReference type="EMBL" id="CP159342">
    <property type="protein sequence ID" value="XCH71657.1"/>
    <property type="molecule type" value="Genomic_DNA"/>
</dbReference>
<name>A0AAU7M0G4_9ACTN</name>
<feature type="transmembrane region" description="Helical" evidence="1">
    <location>
        <begin position="79"/>
        <end position="97"/>
    </location>
</feature>
<organism evidence="2">
    <name type="scientific">Micromonospora sp. CCTCC AA 2012012</name>
    <dbReference type="NCBI Taxonomy" id="3111921"/>
    <lineage>
        <taxon>Bacteria</taxon>
        <taxon>Bacillati</taxon>
        <taxon>Actinomycetota</taxon>
        <taxon>Actinomycetes</taxon>
        <taxon>Micromonosporales</taxon>
        <taxon>Micromonosporaceae</taxon>
        <taxon>Micromonospora</taxon>
    </lineage>
</organism>
<keyword evidence="1" id="KW-1133">Transmembrane helix</keyword>
<proteinExistence type="predicted"/>
<feature type="transmembrane region" description="Helical" evidence="1">
    <location>
        <begin position="32"/>
        <end position="51"/>
    </location>
</feature>
<sequence length="235" mass="25415">MTSDAVPVGGDPRRLLAEARGLARRVRLAQRVTWLPLLVLAVMVLGAIPMYRYSHAIESDCQVLADGRVCRVWQPWAEFYWLTTTALAYLVIARGYLRVARDRGVDARVLPYALTGVGLAVLLTAVELAGAGAWILPDPQARLHPPGYALILFRLLSPTGGIGLALLVLAWLERNVALLLLTVAYLVVVLAPVTAGWGGGWRADWQQGPMLALGGGLLLLGSAGFALAQRLRRPR</sequence>
<gene>
    <name evidence="3" type="ORF">ABUL08_14875</name>
    <name evidence="2" type="ORF">VK199_14810</name>
</gene>
<feature type="transmembrane region" description="Helical" evidence="1">
    <location>
        <begin position="109"/>
        <end position="136"/>
    </location>
</feature>
<keyword evidence="1" id="KW-0472">Membrane</keyword>
<dbReference type="AlphaFoldDB" id="A0AAU7M0G4"/>
<reference evidence="2" key="1">
    <citation type="submission" date="2024-01" db="EMBL/GenBank/DDBJ databases">
        <title>The genome sequence of Micromonospora mangrovi CCTCC AA 2012012.</title>
        <authorList>
            <person name="Gao J."/>
        </authorList>
    </citation>
    <scope>NUCLEOTIDE SEQUENCE</scope>
    <source>
        <strain evidence="2">CCTCC AA 2012012</strain>
    </source>
</reference>
<accession>A0AAU7M0G4</accession>
<dbReference type="EMBL" id="CP157762">
    <property type="protein sequence ID" value="XBP90959.1"/>
    <property type="molecule type" value="Genomic_DNA"/>
</dbReference>
<evidence type="ECO:0000256" key="1">
    <source>
        <dbReference type="SAM" id="Phobius"/>
    </source>
</evidence>
<dbReference type="RefSeq" id="WP_350930508.1">
    <property type="nucleotide sequence ID" value="NZ_CP157762.1"/>
</dbReference>
<feature type="transmembrane region" description="Helical" evidence="1">
    <location>
        <begin position="176"/>
        <end position="198"/>
    </location>
</feature>
<evidence type="ECO:0000313" key="3">
    <source>
        <dbReference type="EMBL" id="XCH71657.1"/>
    </source>
</evidence>
<feature type="transmembrane region" description="Helical" evidence="1">
    <location>
        <begin position="148"/>
        <end position="169"/>
    </location>
</feature>
<reference evidence="3" key="2">
    <citation type="submission" date="2024-06" db="EMBL/GenBank/DDBJ databases">
        <title>Micromonospora mangrovi CCTCC AA 2012012 genome sequences.</title>
        <authorList>
            <person name="Gao J."/>
        </authorList>
    </citation>
    <scope>NUCLEOTIDE SEQUENCE</scope>
    <source>
        <strain evidence="3">CCTCC AA 2012012</strain>
    </source>
</reference>
<feature type="transmembrane region" description="Helical" evidence="1">
    <location>
        <begin position="210"/>
        <end position="228"/>
    </location>
</feature>